<name>A0A0F7SXD1_PHARH</name>
<dbReference type="CDD" id="cd14966">
    <property type="entry name" value="7tmD_STE3"/>
    <property type="match status" value="1"/>
</dbReference>
<evidence type="ECO:0000256" key="9">
    <source>
        <dbReference type="ARBA" id="ARBA00023224"/>
    </source>
</evidence>
<keyword evidence="6" id="KW-0297">G-protein coupled receptor</keyword>
<evidence type="ECO:0000256" key="10">
    <source>
        <dbReference type="SAM" id="Phobius"/>
    </source>
</evidence>
<evidence type="ECO:0000256" key="5">
    <source>
        <dbReference type="ARBA" id="ARBA00022989"/>
    </source>
</evidence>
<accession>A0A0F7SXD1</accession>
<evidence type="ECO:0000256" key="4">
    <source>
        <dbReference type="ARBA" id="ARBA00022692"/>
    </source>
</evidence>
<keyword evidence="7 10" id="KW-0472">Membrane</keyword>
<feature type="transmembrane region" description="Helical" evidence="10">
    <location>
        <begin position="202"/>
        <end position="221"/>
    </location>
</feature>
<keyword evidence="5 10" id="KW-1133">Transmembrane helix</keyword>
<keyword evidence="9" id="KW-0807">Transducer</keyword>
<keyword evidence="8" id="KW-0675">Receptor</keyword>
<feature type="transmembrane region" description="Helical" evidence="10">
    <location>
        <begin position="267"/>
        <end position="285"/>
    </location>
</feature>
<keyword evidence="3" id="KW-0589">Pheromone response</keyword>
<organism evidence="11">
    <name type="scientific">Phaffia rhodozyma</name>
    <name type="common">Yeast</name>
    <name type="synonym">Xanthophyllomyces dendrorhous</name>
    <dbReference type="NCBI Taxonomy" id="264483"/>
    <lineage>
        <taxon>Eukaryota</taxon>
        <taxon>Fungi</taxon>
        <taxon>Dikarya</taxon>
        <taxon>Basidiomycota</taxon>
        <taxon>Agaricomycotina</taxon>
        <taxon>Tremellomycetes</taxon>
        <taxon>Cystofilobasidiales</taxon>
        <taxon>Mrakiaceae</taxon>
        <taxon>Phaffia</taxon>
    </lineage>
</organism>
<dbReference type="GO" id="GO:0004932">
    <property type="term" value="F:mating-type factor pheromone receptor activity"/>
    <property type="evidence" value="ECO:0007669"/>
    <property type="project" value="InterPro"/>
</dbReference>
<evidence type="ECO:0000256" key="2">
    <source>
        <dbReference type="ARBA" id="ARBA00011085"/>
    </source>
</evidence>
<evidence type="ECO:0000256" key="7">
    <source>
        <dbReference type="ARBA" id="ARBA00023136"/>
    </source>
</evidence>
<evidence type="ECO:0000256" key="1">
    <source>
        <dbReference type="ARBA" id="ARBA00004141"/>
    </source>
</evidence>
<feature type="transmembrane region" description="Helical" evidence="10">
    <location>
        <begin position="108"/>
        <end position="131"/>
    </location>
</feature>
<comment type="similarity">
    <text evidence="2">Belongs to the G-protein coupled receptor 4 family.</text>
</comment>
<dbReference type="EMBL" id="LN483332">
    <property type="protein sequence ID" value="CED85384.1"/>
    <property type="molecule type" value="Genomic_DNA"/>
</dbReference>
<dbReference type="PROSITE" id="PS51257">
    <property type="entry name" value="PROKAR_LIPOPROTEIN"/>
    <property type="match status" value="1"/>
</dbReference>
<feature type="transmembrane region" description="Helical" evidence="10">
    <location>
        <begin position="6"/>
        <end position="25"/>
    </location>
</feature>
<feature type="transmembrane region" description="Helical" evidence="10">
    <location>
        <begin position="162"/>
        <end position="181"/>
    </location>
</feature>
<reference evidence="11" key="1">
    <citation type="submission" date="2014-08" db="EMBL/GenBank/DDBJ databases">
        <authorList>
            <person name="Sharma Rahul"/>
            <person name="Thines Marco"/>
        </authorList>
    </citation>
    <scope>NUCLEOTIDE SEQUENCE</scope>
</reference>
<dbReference type="PRINTS" id="PR00899">
    <property type="entry name" value="GPCRSTE3"/>
</dbReference>
<dbReference type="PANTHER" id="PTHR28097:SF1">
    <property type="entry name" value="PHEROMONE A FACTOR RECEPTOR"/>
    <property type="match status" value="1"/>
</dbReference>
<evidence type="ECO:0000256" key="6">
    <source>
        <dbReference type="ARBA" id="ARBA00023040"/>
    </source>
</evidence>
<dbReference type="Pfam" id="PF02076">
    <property type="entry name" value="STE3"/>
    <property type="match status" value="1"/>
</dbReference>
<dbReference type="GO" id="GO:0000750">
    <property type="term" value="P:pheromone-dependent signal transduction involved in conjugation with cellular fusion"/>
    <property type="evidence" value="ECO:0007669"/>
    <property type="project" value="TreeGrafter"/>
</dbReference>
<evidence type="ECO:0000256" key="3">
    <source>
        <dbReference type="ARBA" id="ARBA00022507"/>
    </source>
</evidence>
<proteinExistence type="inferred from homology"/>
<comment type="subcellular location">
    <subcellularLocation>
        <location evidence="1">Membrane</location>
        <topology evidence="1">Multi-pass membrane protein</topology>
    </subcellularLocation>
</comment>
<dbReference type="InterPro" id="IPR001499">
    <property type="entry name" value="GPCR_STE3"/>
</dbReference>
<sequence length="377" mass="42548">MKDAIFPVFASIALLLLVLSCYPHFRTGNIGAIALVAWCFASNFVYLVDCLIYWDTVENLTPVWCDIMVKIQATTQTGLAAACLCINRRLAIISCSKQTSATSKSRRWAFWSDIMICVLAPVIVAVVSYCVQSHRYNIVENFGCSGSPWMDVYAILGLHGSPVLLGAISFVYGAIAIYNFIAQRRRFQVVLQQNSSLNTSRFVRLIGVAGVNIVISLLFAIRETVLTAHSVYPTVSWDYIHYDFDLVFTYDSFFLLGDPQAWVELNLSRWLPCVASFIYFAFFGMHEDMLSYYTYVWARLSQALLRTKERIFGQPLTVHDPSQYPKLGTAVASPSECGWSQDKISDEEQVFPHSRTEISEKSNIDEGSLPRFEKICL</sequence>
<feature type="transmembrane region" description="Helical" evidence="10">
    <location>
        <begin position="32"/>
        <end position="54"/>
    </location>
</feature>
<dbReference type="AlphaFoldDB" id="A0A0F7SXD1"/>
<evidence type="ECO:0000313" key="11">
    <source>
        <dbReference type="EMBL" id="CED85384.1"/>
    </source>
</evidence>
<dbReference type="GO" id="GO:0005886">
    <property type="term" value="C:plasma membrane"/>
    <property type="evidence" value="ECO:0007669"/>
    <property type="project" value="TreeGrafter"/>
</dbReference>
<keyword evidence="4 10" id="KW-0812">Transmembrane</keyword>
<protein>
    <submittedName>
        <fullName evidence="11">STE3</fullName>
    </submittedName>
</protein>
<evidence type="ECO:0000256" key="8">
    <source>
        <dbReference type="ARBA" id="ARBA00023170"/>
    </source>
</evidence>
<dbReference type="PANTHER" id="PTHR28097">
    <property type="entry name" value="PHEROMONE A FACTOR RECEPTOR"/>
    <property type="match status" value="1"/>
</dbReference>